<dbReference type="Pfam" id="PF00725">
    <property type="entry name" value="3HCDH"/>
    <property type="match status" value="2"/>
</dbReference>
<dbReference type="PANTHER" id="PTHR43612">
    <property type="entry name" value="TRIFUNCTIONAL ENZYME SUBUNIT ALPHA"/>
    <property type="match status" value="1"/>
</dbReference>
<keyword evidence="9" id="KW-0443">Lipid metabolism</keyword>
<evidence type="ECO:0000259" key="14">
    <source>
        <dbReference type="Pfam" id="PF02737"/>
    </source>
</evidence>
<dbReference type="FunCoup" id="B4D8A4">
    <property type="interactions" value="267"/>
</dbReference>
<sequence>MTNIQRTNLEEGIVVLKFDRPDSPANIFDFATLDELETQLDELAKPEAGIRGLILTSAKSGIFMAGADLHSIRKMNPEEMKKFIQRGQDVFNKLAALTFPTVAAVHGAALGGGYEVCLACDWRVASNDKATKLGLPETKLGIIPAWGGCTRLPRLISVPKALDVILGGKVLSAKHALRMGMVDDIASREYLLPAARRFLNRGKHPHGFAHSVPVNAVVDAVIAPSARNSVHRKTHGHYPAIDKALEVVLKGSASWNLQDSLTREREAVGELIASDTTRQLLNLFFLQEKARKFTVPGASRDGKKVARTAVIGAGIMGSGITQWLSSHGFPVIMRDVDADRVAAGMSKIASLFASGVRSHTFTEHDARTAMDRISPAPAEVPLTSVDIVIEAAVEKMEIKKKLFQNLDTLVREDTILATNTSALSISELAAVTRHPNRVVGLHFFNPVHKMQLVEVITGRDTSPDVAQRAVHFAQKIGKLPVVVKDSPGFLVNRILLPYMIEAATLFWQGAEVEDIDAAMLHFGMPMGPLRLTDEVGVDIALDVAQTLAAAFPTRMTVPEILSVMIKDGLLGRKTGKGFYKHRKGADATVNPEVTKLRPAAGSTPPNRDELEMRLVLLMVNEAARCLEEGLVSGPGDIDLAMVMGTGFAPFRGGPLRYADTLTSAQVADDLSRLAANAGPHYTPCALIQDMAKTEKRFYDD</sequence>
<keyword evidence="7" id="KW-0560">Oxidoreductase</keyword>
<dbReference type="Pfam" id="PF02737">
    <property type="entry name" value="3HCDH_N"/>
    <property type="match status" value="1"/>
</dbReference>
<protein>
    <recommendedName>
        <fullName evidence="4">enoyl-CoA hydratase</fullName>
        <ecNumber evidence="4">4.2.1.17</ecNumber>
    </recommendedName>
</protein>
<dbReference type="InterPro" id="IPR008927">
    <property type="entry name" value="6-PGluconate_DH-like_C_sf"/>
</dbReference>
<dbReference type="PANTHER" id="PTHR43612:SF3">
    <property type="entry name" value="TRIFUNCTIONAL ENZYME SUBUNIT ALPHA, MITOCHONDRIAL"/>
    <property type="match status" value="1"/>
</dbReference>
<evidence type="ECO:0000256" key="9">
    <source>
        <dbReference type="ARBA" id="ARBA00023098"/>
    </source>
</evidence>
<keyword evidence="8" id="KW-0520">NAD</keyword>
<dbReference type="eggNOG" id="COG1250">
    <property type="taxonomic scope" value="Bacteria"/>
</dbReference>
<dbReference type="Pfam" id="PF00378">
    <property type="entry name" value="ECH_1"/>
    <property type="match status" value="1"/>
</dbReference>
<evidence type="ECO:0000256" key="4">
    <source>
        <dbReference type="ARBA" id="ARBA00012076"/>
    </source>
</evidence>
<dbReference type="InterPro" id="IPR006176">
    <property type="entry name" value="3-OHacyl-CoA_DH_NAD-bd"/>
</dbReference>
<dbReference type="RefSeq" id="WP_006982465.1">
    <property type="nucleotide sequence ID" value="NZ_ABVL01000021.1"/>
</dbReference>
<evidence type="ECO:0000256" key="11">
    <source>
        <dbReference type="ARBA" id="ARBA00023268"/>
    </source>
</evidence>
<evidence type="ECO:0000256" key="3">
    <source>
        <dbReference type="ARBA" id="ARBA00008750"/>
    </source>
</evidence>
<dbReference type="CDD" id="cd06558">
    <property type="entry name" value="crotonase-like"/>
    <property type="match status" value="1"/>
</dbReference>
<reference evidence="15 16" key="1">
    <citation type="journal article" date="2011" name="J. Bacteriol.">
        <title>Genome sequence of Chthoniobacter flavus Ellin428, an aerobic heterotrophic soil bacterium.</title>
        <authorList>
            <person name="Kant R."/>
            <person name="van Passel M.W."/>
            <person name="Palva A."/>
            <person name="Lucas S."/>
            <person name="Lapidus A."/>
            <person name="Glavina Del Rio T."/>
            <person name="Dalin E."/>
            <person name="Tice H."/>
            <person name="Bruce D."/>
            <person name="Goodwin L."/>
            <person name="Pitluck S."/>
            <person name="Larimer F.W."/>
            <person name="Land M.L."/>
            <person name="Hauser L."/>
            <person name="Sangwan P."/>
            <person name="de Vos W.M."/>
            <person name="Janssen P.H."/>
            <person name="Smidt H."/>
        </authorList>
    </citation>
    <scope>NUCLEOTIDE SEQUENCE [LARGE SCALE GENOMIC DNA]</scope>
    <source>
        <strain evidence="15 16">Ellin428</strain>
    </source>
</reference>
<evidence type="ECO:0000256" key="7">
    <source>
        <dbReference type="ARBA" id="ARBA00023002"/>
    </source>
</evidence>
<dbReference type="STRING" id="497964.CfE428DRAFT_5144"/>
<keyword evidence="5" id="KW-0276">Fatty acid metabolism</keyword>
<dbReference type="InterPro" id="IPR006108">
    <property type="entry name" value="3HC_DH_C"/>
</dbReference>
<organism evidence="15 16">
    <name type="scientific">Chthoniobacter flavus Ellin428</name>
    <dbReference type="NCBI Taxonomy" id="497964"/>
    <lineage>
        <taxon>Bacteria</taxon>
        <taxon>Pseudomonadati</taxon>
        <taxon>Verrucomicrobiota</taxon>
        <taxon>Spartobacteria</taxon>
        <taxon>Chthoniobacterales</taxon>
        <taxon>Chthoniobacteraceae</taxon>
        <taxon>Chthoniobacter</taxon>
    </lineage>
</organism>
<dbReference type="UniPathway" id="UPA00659"/>
<proteinExistence type="inferred from homology"/>
<dbReference type="EC" id="4.2.1.17" evidence="4"/>
<dbReference type="InterPro" id="IPR036291">
    <property type="entry name" value="NAD(P)-bd_dom_sf"/>
</dbReference>
<evidence type="ECO:0000256" key="6">
    <source>
        <dbReference type="ARBA" id="ARBA00022963"/>
    </source>
</evidence>
<dbReference type="InterPro" id="IPR006180">
    <property type="entry name" value="3-OHacyl-CoA_DH_CS"/>
</dbReference>
<dbReference type="EMBL" id="ABVL01000021">
    <property type="protein sequence ID" value="EDY17297.1"/>
    <property type="molecule type" value="Genomic_DNA"/>
</dbReference>
<comment type="pathway">
    <text evidence="1">Lipid metabolism; fatty acid beta-oxidation.</text>
</comment>
<evidence type="ECO:0000256" key="5">
    <source>
        <dbReference type="ARBA" id="ARBA00022832"/>
    </source>
</evidence>
<comment type="caution">
    <text evidence="15">The sequence shown here is derived from an EMBL/GenBank/DDBJ whole genome shotgun (WGS) entry which is preliminary data.</text>
</comment>
<feature type="domain" description="3-hydroxyacyl-CoA dehydrogenase NAD binding" evidence="14">
    <location>
        <begin position="308"/>
        <end position="485"/>
    </location>
</feature>
<evidence type="ECO:0000256" key="8">
    <source>
        <dbReference type="ARBA" id="ARBA00023027"/>
    </source>
</evidence>
<name>B4D8A4_9BACT</name>
<dbReference type="PROSITE" id="PS00067">
    <property type="entry name" value="3HCDH"/>
    <property type="match status" value="1"/>
</dbReference>
<dbReference type="Gene3D" id="1.10.1040.50">
    <property type="match status" value="1"/>
</dbReference>
<evidence type="ECO:0000256" key="12">
    <source>
        <dbReference type="ARBA" id="ARBA00049556"/>
    </source>
</evidence>
<feature type="domain" description="3-hydroxyacyl-CoA dehydrogenase C-terminal" evidence="13">
    <location>
        <begin position="488"/>
        <end position="580"/>
    </location>
</feature>
<dbReference type="GO" id="GO:0004300">
    <property type="term" value="F:enoyl-CoA hydratase activity"/>
    <property type="evidence" value="ECO:0007669"/>
    <property type="project" value="UniProtKB-EC"/>
</dbReference>
<dbReference type="InterPro" id="IPR050136">
    <property type="entry name" value="FA_oxidation_alpha_subunit"/>
</dbReference>
<keyword evidence="6" id="KW-0442">Lipid degradation</keyword>
<dbReference type="SUPFAM" id="SSF51735">
    <property type="entry name" value="NAD(P)-binding Rossmann-fold domains"/>
    <property type="match status" value="1"/>
</dbReference>
<dbReference type="GO" id="GO:0016509">
    <property type="term" value="F:long-chain (3S)-3-hydroxyacyl-CoA dehydrogenase (NAD+) activity"/>
    <property type="evidence" value="ECO:0007669"/>
    <property type="project" value="TreeGrafter"/>
</dbReference>
<dbReference type="SUPFAM" id="SSF48179">
    <property type="entry name" value="6-phosphogluconate dehydrogenase C-terminal domain-like"/>
    <property type="match status" value="2"/>
</dbReference>
<evidence type="ECO:0000313" key="15">
    <source>
        <dbReference type="EMBL" id="EDY17297.1"/>
    </source>
</evidence>
<keyword evidence="16" id="KW-1185">Reference proteome</keyword>
<dbReference type="SUPFAM" id="SSF52096">
    <property type="entry name" value="ClpP/crotonase"/>
    <property type="match status" value="1"/>
</dbReference>
<gene>
    <name evidence="15" type="ORF">CfE428DRAFT_5144</name>
</gene>
<comment type="catalytic activity">
    <reaction evidence="12">
        <text>a (3S)-3-hydroxyacyl-CoA + NAD(+) = a 3-oxoacyl-CoA + NADH + H(+)</text>
        <dbReference type="Rhea" id="RHEA:22432"/>
        <dbReference type="ChEBI" id="CHEBI:15378"/>
        <dbReference type="ChEBI" id="CHEBI:57318"/>
        <dbReference type="ChEBI" id="CHEBI:57540"/>
        <dbReference type="ChEBI" id="CHEBI:57945"/>
        <dbReference type="ChEBI" id="CHEBI:90726"/>
        <dbReference type="EC" id="1.1.1.35"/>
    </reaction>
</comment>
<dbReference type="InParanoid" id="B4D8A4"/>
<dbReference type="GO" id="GO:0070403">
    <property type="term" value="F:NAD+ binding"/>
    <property type="evidence" value="ECO:0007669"/>
    <property type="project" value="InterPro"/>
</dbReference>
<comment type="similarity">
    <text evidence="2">In the central section; belongs to the 3-hydroxyacyl-CoA dehydrogenase family.</text>
</comment>
<dbReference type="InterPro" id="IPR001753">
    <property type="entry name" value="Enoyl-CoA_hydra/iso"/>
</dbReference>
<keyword evidence="11" id="KW-0511">Multifunctional enzyme</keyword>
<dbReference type="FunFam" id="3.40.50.720:FF:000009">
    <property type="entry name" value="Fatty oxidation complex, alpha subunit"/>
    <property type="match status" value="1"/>
</dbReference>
<evidence type="ECO:0000259" key="13">
    <source>
        <dbReference type="Pfam" id="PF00725"/>
    </source>
</evidence>
<comment type="similarity">
    <text evidence="3">In the N-terminal section; belongs to the enoyl-CoA hydratase/isomerase family.</text>
</comment>
<dbReference type="Proteomes" id="UP000005824">
    <property type="component" value="Unassembled WGS sequence"/>
</dbReference>
<evidence type="ECO:0000256" key="1">
    <source>
        <dbReference type="ARBA" id="ARBA00005005"/>
    </source>
</evidence>
<feature type="domain" description="3-hydroxyacyl-CoA dehydrogenase C-terminal" evidence="13">
    <location>
        <begin position="613"/>
        <end position="694"/>
    </location>
</feature>
<dbReference type="GO" id="GO:0006635">
    <property type="term" value="P:fatty acid beta-oxidation"/>
    <property type="evidence" value="ECO:0007669"/>
    <property type="project" value="UniProtKB-UniPathway"/>
</dbReference>
<keyword evidence="10" id="KW-0456">Lyase</keyword>
<evidence type="ECO:0000256" key="10">
    <source>
        <dbReference type="ARBA" id="ARBA00023239"/>
    </source>
</evidence>
<dbReference type="AlphaFoldDB" id="B4D8A4"/>
<evidence type="ECO:0000313" key="16">
    <source>
        <dbReference type="Proteomes" id="UP000005824"/>
    </source>
</evidence>
<accession>B4D8A4</accession>
<evidence type="ECO:0000256" key="2">
    <source>
        <dbReference type="ARBA" id="ARBA00007005"/>
    </source>
</evidence>
<dbReference type="Gene3D" id="3.90.226.10">
    <property type="entry name" value="2-enoyl-CoA Hydratase, Chain A, domain 1"/>
    <property type="match status" value="1"/>
</dbReference>
<dbReference type="Gene3D" id="3.40.50.720">
    <property type="entry name" value="NAD(P)-binding Rossmann-like Domain"/>
    <property type="match status" value="1"/>
</dbReference>
<dbReference type="InterPro" id="IPR029045">
    <property type="entry name" value="ClpP/crotonase-like_dom_sf"/>
</dbReference>